<feature type="compositionally biased region" description="Low complexity" evidence="1">
    <location>
        <begin position="197"/>
        <end position="221"/>
    </location>
</feature>
<dbReference type="RefSeq" id="WP_235831683.1">
    <property type="nucleotide sequence ID" value="NZ_RAXT01000142.1"/>
</dbReference>
<gene>
    <name evidence="3" type="ORF">D7V20_19100</name>
</gene>
<evidence type="ECO:0000256" key="1">
    <source>
        <dbReference type="SAM" id="MobiDB-lite"/>
    </source>
</evidence>
<organism evidence="3 4">
    <name type="scientific">Acinetobacter rongchengensis</name>
    <dbReference type="NCBI Taxonomy" id="2419601"/>
    <lineage>
        <taxon>Bacteria</taxon>
        <taxon>Pseudomonadati</taxon>
        <taxon>Pseudomonadota</taxon>
        <taxon>Gammaproteobacteria</taxon>
        <taxon>Moraxellales</taxon>
        <taxon>Moraxellaceae</taxon>
        <taxon>Acinetobacter</taxon>
    </lineage>
</organism>
<proteinExistence type="predicted"/>
<evidence type="ECO:0000313" key="4">
    <source>
        <dbReference type="Proteomes" id="UP000280405"/>
    </source>
</evidence>
<feature type="region of interest" description="Disordered" evidence="1">
    <location>
        <begin position="399"/>
        <end position="426"/>
    </location>
</feature>
<comment type="caution">
    <text evidence="3">The sequence shown here is derived from an EMBL/GenBank/DDBJ whole genome shotgun (WGS) entry which is preliminary data.</text>
</comment>
<feature type="compositionally biased region" description="Low complexity" evidence="1">
    <location>
        <begin position="406"/>
        <end position="423"/>
    </location>
</feature>
<protein>
    <submittedName>
        <fullName evidence="3">Hemagglutinin</fullName>
    </submittedName>
</protein>
<sequence>DDTRPEYTGKATTDVEHVNIYDNGGLIGTATVQADGTWTFTPELPLIGGDHSFSAKPVDKAGNEGTATDPIDFNVIGSAPLAPTIQSVDDNVGDITDPLQKGATTDDKTPTVSGTAQPGTIVHVYSNGTEVGSVAVQPNGTWTLEVADLGADGEKKLTAVATDPSGQMSPPTGEYPIILDTTAPTQPEDITATDDVGPTIGDIPAGGTTDDTTPTITGTGEPGATVEVIDNGQPLGTAVVDPTGNWTFTPETPLTDGPHEITTTQTDPAGNTSDPSDPLNFTVDTSTSDVQITNFIDNTTPIEGNIAKAGVTNDTTPTVVGVSKPNANITITDAANNVVGTATADATGKWSVELTTQAEGEHTYTATAQLPNGNTATDTAKLTIDTTAPIAATIDTVTDDVGENQGPLTSGGTTDDTTPTITGKAEPGNVVTIYDDGQPVGSVVADPQGNWNYTLPAPGLTEGSHDLSVTQTDPAGNESAPSAPFEVIVDTTA</sequence>
<evidence type="ECO:0000313" key="3">
    <source>
        <dbReference type="EMBL" id="RKG30192.1"/>
    </source>
</evidence>
<feature type="non-terminal residue" evidence="3">
    <location>
        <position position="1"/>
    </location>
</feature>
<dbReference type="AlphaFoldDB" id="A0A3A8E548"/>
<dbReference type="Gene3D" id="3.30.420.430">
    <property type="match status" value="5"/>
</dbReference>
<feature type="region of interest" description="Disordered" evidence="1">
    <location>
        <begin position="191"/>
        <end position="221"/>
    </location>
</feature>
<feature type="domain" description="Bacterial Ig-like" evidence="2">
    <location>
        <begin position="2"/>
        <end position="74"/>
    </location>
</feature>
<feature type="non-terminal residue" evidence="3">
    <location>
        <position position="493"/>
    </location>
</feature>
<feature type="compositionally biased region" description="Polar residues" evidence="1">
    <location>
        <begin position="261"/>
        <end position="275"/>
    </location>
</feature>
<feature type="domain" description="Bacterial Ig-like" evidence="2">
    <location>
        <begin position="396"/>
        <end position="491"/>
    </location>
</feature>
<dbReference type="Pfam" id="PF19077">
    <property type="entry name" value="Big_13"/>
    <property type="match status" value="5"/>
</dbReference>
<dbReference type="Proteomes" id="UP000280405">
    <property type="component" value="Unassembled WGS sequence"/>
</dbReference>
<accession>A0A3A8E548</accession>
<dbReference type="InterPro" id="IPR044016">
    <property type="entry name" value="Big_13"/>
</dbReference>
<evidence type="ECO:0000259" key="2">
    <source>
        <dbReference type="Pfam" id="PF19077"/>
    </source>
</evidence>
<dbReference type="NCBIfam" id="NF033510">
    <property type="entry name" value="Ca_tandemer"/>
    <property type="match status" value="5"/>
</dbReference>
<dbReference type="EMBL" id="RAXT01000142">
    <property type="protein sequence ID" value="RKG30192.1"/>
    <property type="molecule type" value="Genomic_DNA"/>
</dbReference>
<feature type="region of interest" description="Disordered" evidence="1">
    <location>
        <begin position="457"/>
        <end position="482"/>
    </location>
</feature>
<feature type="domain" description="Bacterial Ig-like" evidence="2">
    <location>
        <begin position="308"/>
        <end position="386"/>
    </location>
</feature>
<reference evidence="3 4" key="1">
    <citation type="submission" date="2018-09" db="EMBL/GenBank/DDBJ databases">
        <title>The draft genome of Acinetobacter spp. strains.</title>
        <authorList>
            <person name="Qin J."/>
            <person name="Feng Y."/>
            <person name="Zong Z."/>
        </authorList>
    </citation>
    <scope>NUCLEOTIDE SEQUENCE [LARGE SCALE GENOMIC DNA]</scope>
    <source>
        <strain evidence="3 4">WCHAc060115</strain>
    </source>
</reference>
<feature type="region of interest" description="Disordered" evidence="1">
    <location>
        <begin position="240"/>
        <end position="275"/>
    </location>
</feature>
<feature type="domain" description="Bacterial Ig-like" evidence="2">
    <location>
        <begin position="88"/>
        <end position="181"/>
    </location>
</feature>
<name>A0A3A8E548_9GAMM</name>
<keyword evidence="4" id="KW-1185">Reference proteome</keyword>
<feature type="domain" description="Bacterial Ig-like" evidence="2">
    <location>
        <begin position="205"/>
        <end position="285"/>
    </location>
</feature>